<gene>
    <name evidence="7" type="primary">rpsG</name>
    <name evidence="10" type="ORF">EIC27_04210</name>
</gene>
<dbReference type="Gene3D" id="1.10.455.10">
    <property type="entry name" value="Ribosomal protein S7 domain"/>
    <property type="match status" value="1"/>
</dbReference>
<comment type="caution">
    <text evidence="10">The sequence shown here is derived from an EMBL/GenBank/DDBJ whole genome shotgun (WGS) entry which is preliminary data.</text>
</comment>
<dbReference type="Pfam" id="PF00177">
    <property type="entry name" value="Ribosomal_S7"/>
    <property type="match status" value="1"/>
</dbReference>
<comment type="subunit">
    <text evidence="7">Part of the 30S ribosomal subunit. Contacts proteins S9 and S11.</text>
</comment>
<evidence type="ECO:0000256" key="7">
    <source>
        <dbReference type="HAMAP-Rule" id="MF_00480"/>
    </source>
</evidence>
<dbReference type="OrthoDB" id="9807653at2"/>
<dbReference type="SUPFAM" id="SSF47973">
    <property type="entry name" value="Ribosomal protein S7"/>
    <property type="match status" value="1"/>
</dbReference>
<dbReference type="CDD" id="cd14869">
    <property type="entry name" value="uS7_Bacteria"/>
    <property type="match status" value="1"/>
</dbReference>
<dbReference type="InterPro" id="IPR005717">
    <property type="entry name" value="Ribosomal_uS7_bac/org-type"/>
</dbReference>
<organism evidence="10 11">
    <name type="scientific">Candidatus Aquarickettsia rohweri</name>
    <dbReference type="NCBI Taxonomy" id="2602574"/>
    <lineage>
        <taxon>Bacteria</taxon>
        <taxon>Pseudomonadati</taxon>
        <taxon>Pseudomonadota</taxon>
        <taxon>Alphaproteobacteria</taxon>
        <taxon>Rickettsiales</taxon>
        <taxon>Candidatus Midichloriaceae</taxon>
        <taxon>Candidatus Aquarickettsia</taxon>
    </lineage>
</organism>
<comment type="function">
    <text evidence="7">One of the primary rRNA binding proteins, it binds directly to 16S rRNA where it nucleates assembly of the head domain of the 30S subunit. Is located at the subunit interface close to the decoding center, probably blocks exit of the E-site tRNA.</text>
</comment>
<dbReference type="Proteomes" id="UP000279470">
    <property type="component" value="Unassembled WGS sequence"/>
</dbReference>
<keyword evidence="6 7" id="KW-0687">Ribonucleoprotein</keyword>
<dbReference type="HAMAP" id="MF_00480_B">
    <property type="entry name" value="Ribosomal_uS7_B"/>
    <property type="match status" value="1"/>
</dbReference>
<keyword evidence="11" id="KW-1185">Reference proteome</keyword>
<evidence type="ECO:0000256" key="4">
    <source>
        <dbReference type="ARBA" id="ARBA00022884"/>
    </source>
</evidence>
<evidence type="ECO:0000256" key="3">
    <source>
        <dbReference type="ARBA" id="ARBA00022730"/>
    </source>
</evidence>
<evidence type="ECO:0000256" key="5">
    <source>
        <dbReference type="ARBA" id="ARBA00022980"/>
    </source>
</evidence>
<dbReference type="PANTHER" id="PTHR11205">
    <property type="entry name" value="RIBOSOMAL PROTEIN S7"/>
    <property type="match status" value="1"/>
</dbReference>
<evidence type="ECO:0000313" key="11">
    <source>
        <dbReference type="Proteomes" id="UP000279470"/>
    </source>
</evidence>
<dbReference type="InterPro" id="IPR000235">
    <property type="entry name" value="Ribosomal_uS7"/>
</dbReference>
<protein>
    <recommendedName>
        <fullName evidence="7">Small ribosomal subunit protein uS7</fullName>
    </recommendedName>
</protein>
<evidence type="ECO:0000256" key="6">
    <source>
        <dbReference type="ARBA" id="ARBA00023274"/>
    </source>
</evidence>
<keyword evidence="2 7" id="KW-0820">tRNA-binding</keyword>
<dbReference type="AlphaFoldDB" id="A0A429XI60"/>
<dbReference type="GO" id="GO:0019843">
    <property type="term" value="F:rRNA binding"/>
    <property type="evidence" value="ECO:0007669"/>
    <property type="project" value="UniProtKB-UniRule"/>
</dbReference>
<sequence>MSRRRAAEIKNITPDANYKSIVIAKFINYLMQNGKKAKAEKIVYESIDNLSGKIKKEPVEAFEEIVDNLRPLIEVKSRRVGGATYQVPMEVRSSRALALALKWLVNAARSRKSEKTMVDRLSNELIDAYNKKGMAYKKKEDIHKMAEANKAFSHYRW</sequence>
<evidence type="ECO:0000313" key="10">
    <source>
        <dbReference type="EMBL" id="RST65521.1"/>
    </source>
</evidence>
<name>A0A429XI60_9RICK</name>
<dbReference type="GO" id="GO:0000049">
    <property type="term" value="F:tRNA binding"/>
    <property type="evidence" value="ECO:0007669"/>
    <property type="project" value="UniProtKB-UniRule"/>
</dbReference>
<dbReference type="GO" id="GO:0006412">
    <property type="term" value="P:translation"/>
    <property type="evidence" value="ECO:0007669"/>
    <property type="project" value="UniProtKB-UniRule"/>
</dbReference>
<dbReference type="RefSeq" id="WP_126044881.1">
    <property type="nucleotide sequence ID" value="NZ_RXFM01000052.1"/>
</dbReference>
<dbReference type="PROSITE" id="PS00052">
    <property type="entry name" value="RIBOSOMAL_S7"/>
    <property type="match status" value="1"/>
</dbReference>
<evidence type="ECO:0000259" key="9">
    <source>
        <dbReference type="Pfam" id="PF00177"/>
    </source>
</evidence>
<evidence type="ECO:0000256" key="2">
    <source>
        <dbReference type="ARBA" id="ARBA00022555"/>
    </source>
</evidence>
<keyword evidence="4 7" id="KW-0694">RNA-binding</keyword>
<dbReference type="PIRSF" id="PIRSF002122">
    <property type="entry name" value="RPS7p_RPS7a_RPS5e_RPS7o"/>
    <property type="match status" value="1"/>
</dbReference>
<evidence type="ECO:0000256" key="1">
    <source>
        <dbReference type="ARBA" id="ARBA00007151"/>
    </source>
</evidence>
<dbReference type="NCBIfam" id="TIGR01029">
    <property type="entry name" value="rpsG_bact"/>
    <property type="match status" value="1"/>
</dbReference>
<dbReference type="FunFam" id="1.10.455.10:FF:000001">
    <property type="entry name" value="30S ribosomal protein S7"/>
    <property type="match status" value="1"/>
</dbReference>
<dbReference type="EMBL" id="RXFM01000052">
    <property type="protein sequence ID" value="RST65521.1"/>
    <property type="molecule type" value="Genomic_DNA"/>
</dbReference>
<keyword evidence="5 7" id="KW-0689">Ribosomal protein</keyword>
<evidence type="ECO:0000256" key="8">
    <source>
        <dbReference type="RuleBase" id="RU003619"/>
    </source>
</evidence>
<feature type="domain" description="Small ribosomal subunit protein uS7" evidence="9">
    <location>
        <begin position="3"/>
        <end position="150"/>
    </location>
</feature>
<dbReference type="GO" id="GO:0003735">
    <property type="term" value="F:structural constituent of ribosome"/>
    <property type="evidence" value="ECO:0007669"/>
    <property type="project" value="InterPro"/>
</dbReference>
<keyword evidence="3 7" id="KW-0699">rRNA-binding</keyword>
<dbReference type="InterPro" id="IPR023798">
    <property type="entry name" value="Ribosomal_uS7_dom"/>
</dbReference>
<proteinExistence type="inferred from homology"/>
<dbReference type="InterPro" id="IPR020606">
    <property type="entry name" value="Ribosomal_uS7_CS"/>
</dbReference>
<comment type="similarity">
    <text evidence="1 7 8">Belongs to the universal ribosomal protein uS7 family.</text>
</comment>
<dbReference type="GO" id="GO:0015935">
    <property type="term" value="C:small ribosomal subunit"/>
    <property type="evidence" value="ECO:0007669"/>
    <property type="project" value="InterPro"/>
</dbReference>
<dbReference type="InterPro" id="IPR036823">
    <property type="entry name" value="Ribosomal_uS7_dom_sf"/>
</dbReference>
<reference evidence="11" key="1">
    <citation type="submission" date="2018-11" db="EMBL/GenBank/DDBJ databases">
        <title>Phylogenetic, genomic, and biogeographic characterization of a novel and ubiquitous marine invertebrate-associated Rickettsiales parasite, Candidatus Marinoinvertebrata rohwerii, gen. nov., sp. nov.</title>
        <authorList>
            <person name="Klinges J.G."/>
            <person name="Rosales S.M."/>
            <person name="Mcminds R."/>
            <person name="Shaver E.C."/>
            <person name="Shantz A."/>
            <person name="Peters E.C."/>
            <person name="Burkepile D.E."/>
            <person name="Silliman B.R."/>
            <person name="Vega Thurber R.L."/>
        </authorList>
    </citation>
    <scope>NUCLEOTIDE SEQUENCE [LARGE SCALE GENOMIC DNA]</scope>
    <source>
        <strain evidence="11">a_cerv_44</strain>
    </source>
</reference>
<accession>A0A429XI60</accession>